<dbReference type="Pfam" id="PF07608">
    <property type="entry name" value="DUF1571"/>
    <property type="match status" value="1"/>
</dbReference>
<name>A0ABP0NX31_9DINO</name>
<keyword evidence="2" id="KW-1185">Reference proteome</keyword>
<evidence type="ECO:0000313" key="1">
    <source>
        <dbReference type="EMBL" id="CAK9068076.1"/>
    </source>
</evidence>
<gene>
    <name evidence="1" type="ORF">SCF082_LOCUS34347</name>
</gene>
<proteinExistence type="predicted"/>
<dbReference type="EMBL" id="CAXAMM010031423">
    <property type="protein sequence ID" value="CAK9068076.1"/>
    <property type="molecule type" value="Genomic_DNA"/>
</dbReference>
<organism evidence="1 2">
    <name type="scientific">Durusdinium trenchii</name>
    <dbReference type="NCBI Taxonomy" id="1381693"/>
    <lineage>
        <taxon>Eukaryota</taxon>
        <taxon>Sar</taxon>
        <taxon>Alveolata</taxon>
        <taxon>Dinophyceae</taxon>
        <taxon>Suessiales</taxon>
        <taxon>Symbiodiniaceae</taxon>
        <taxon>Durusdinium</taxon>
    </lineage>
</organism>
<feature type="non-terminal residue" evidence="1">
    <location>
        <position position="186"/>
    </location>
</feature>
<evidence type="ECO:0000313" key="2">
    <source>
        <dbReference type="Proteomes" id="UP001642464"/>
    </source>
</evidence>
<sequence length="186" mass="21790">MFLKVRNQPFSVYFYALGPMRNRGDEAIYIEGRNKGMVLAHTSGIRDRIAGTVELHPTSPRLMEGNLHPLTNIGIENLLRKLINFHEYESRYGECEVNIYPDVKVDSRACNCVQVVHPVPRRNFKFYLMRIYYDQEYKIPIRFEAYAWPQQQGGQPVLIEEYSYMDLKLNQNLTDADFDTNNPQYG</sequence>
<accession>A0ABP0NX31</accession>
<protein>
    <submittedName>
        <fullName evidence="1">Uncharacterized protein</fullName>
    </submittedName>
</protein>
<comment type="caution">
    <text evidence="1">The sequence shown here is derived from an EMBL/GenBank/DDBJ whole genome shotgun (WGS) entry which is preliminary data.</text>
</comment>
<dbReference type="Proteomes" id="UP001642464">
    <property type="component" value="Unassembled WGS sequence"/>
</dbReference>
<reference evidence="1 2" key="1">
    <citation type="submission" date="2024-02" db="EMBL/GenBank/DDBJ databases">
        <authorList>
            <person name="Chen Y."/>
            <person name="Shah S."/>
            <person name="Dougan E. K."/>
            <person name="Thang M."/>
            <person name="Chan C."/>
        </authorList>
    </citation>
    <scope>NUCLEOTIDE SEQUENCE [LARGE SCALE GENOMIC DNA]</scope>
</reference>
<dbReference type="InterPro" id="IPR011465">
    <property type="entry name" value="DUF1571"/>
</dbReference>